<dbReference type="Proteomes" id="UP000058857">
    <property type="component" value="Chromosome 1"/>
</dbReference>
<dbReference type="AlphaFoldDB" id="A0A0S2IV92"/>
<sequence length="54" mass="6680">MGIFICDQKPYNREIIGWIGSWVLRWKRNIYGRLLRKLFLTEDIPFRKMRILKP</sequence>
<protein>
    <submittedName>
        <fullName evidence="1">Uncharacterized protein</fullName>
    </submittedName>
</protein>
<evidence type="ECO:0000313" key="2">
    <source>
        <dbReference type="Proteomes" id="UP000058857"/>
    </source>
</evidence>
<dbReference type="EMBL" id="CP012029">
    <property type="protein sequence ID" value="ALO27590.1"/>
    <property type="molecule type" value="Genomic_DNA"/>
</dbReference>
<accession>A0A0S2IV92</accession>
<organism evidence="1">
    <name type="scientific">Leptospira borgpetersenii serovar Ballum</name>
    <dbReference type="NCBI Taxonomy" id="280505"/>
    <lineage>
        <taxon>Bacteria</taxon>
        <taxon>Pseudomonadati</taxon>
        <taxon>Spirochaetota</taxon>
        <taxon>Spirochaetia</taxon>
        <taxon>Leptospirales</taxon>
        <taxon>Leptospiraceae</taxon>
        <taxon>Leptospira</taxon>
    </lineage>
</organism>
<proteinExistence type="predicted"/>
<name>A0A0S2IV92_LEPBO</name>
<dbReference type="PATRIC" id="fig|280505.15.peg.3312"/>
<evidence type="ECO:0000313" key="1">
    <source>
        <dbReference type="EMBL" id="ALO27590.1"/>
    </source>
</evidence>
<reference evidence="1 2" key="1">
    <citation type="journal article" date="2015" name="PLoS Negl. Trop. Dis.">
        <title>Distribution of Plasmids in Distinct Leptospira Pathogenic Species.</title>
        <authorList>
            <person name="Wang Y."/>
            <person name="Zhuang X."/>
            <person name="Zhong Y."/>
            <person name="Zhang C."/>
            <person name="Zhang Y."/>
            <person name="Zeng L."/>
            <person name="Zhu Y."/>
            <person name="He P."/>
            <person name="Dong K."/>
            <person name="Pal U."/>
            <person name="Guo X."/>
            <person name="Qin J."/>
        </authorList>
    </citation>
    <scope>NUCLEOTIDE SEQUENCE [LARGE SCALE GENOMIC DNA]</scope>
    <source>
        <strain evidence="1 2">56604</strain>
    </source>
</reference>
<gene>
    <name evidence="1" type="ORF">LBBP_03396</name>
</gene>